<gene>
    <name evidence="9" type="ORF">GDR74_04160</name>
</gene>
<proteinExistence type="predicted"/>
<name>A0A5P9JUZ9_9HYPH</name>
<dbReference type="InterPro" id="IPR001736">
    <property type="entry name" value="PLipase_D/transphosphatidylase"/>
</dbReference>
<sequence length="511" mass="56533">MSSSVTPFTPLRQAEPIPPQPPLDPRLERAFARIADSDLRRGNAVALLKDAGENYPAWLEAIRGARRVVHFENFIIADDAVGRIFAEALMERARAGVKVRVLYDWLGSSWRALPGFWNRLRRAGVEVRVFNPPRLTNPFFIRRNHRKVITVDGRKGFVAGLCVSNSWEGADGTEPWRDTGLMLEGPVVADLDAAFADSWARAGAPLERSEREGLQPVPEAGPVAARVICGQPGMFRTYRFDQFVAATAQRNLWLTDAYFVPTTSYVQALAEAARDGVDVRLLVPGTSDVTVLQPVVRAGYRSLVEAGIRIFEWNGSMLHAKTAVADGRWARVGSTNLNLASWATNWELDVVVEDPGVARAMEEMYLEDLANATEIVPGLLTRRRQTQKMRSRRLQRPRRGGVRRLTAGALAIGSRIGNSVSGRSLTATEASSIAVIGAALLAVALVVALLPALIVLPLVAGLTWLGLALMIRAFRLKWRIRVRRRKLERRRRLAIAQEAVASAEREAHRKE</sequence>
<evidence type="ECO:0000256" key="2">
    <source>
        <dbReference type="ARBA" id="ARBA00004613"/>
    </source>
</evidence>
<keyword evidence="7" id="KW-0812">Transmembrane</keyword>
<evidence type="ECO:0000256" key="7">
    <source>
        <dbReference type="SAM" id="Phobius"/>
    </source>
</evidence>
<feature type="domain" description="PLD phosphodiesterase" evidence="8">
    <location>
        <begin position="314"/>
        <end position="341"/>
    </location>
</feature>
<evidence type="ECO:0000313" key="10">
    <source>
        <dbReference type="Proteomes" id="UP000325614"/>
    </source>
</evidence>
<organism evidence="9 10">
    <name type="scientific">Microvirga thermotolerans</name>
    <dbReference type="NCBI Taxonomy" id="2651334"/>
    <lineage>
        <taxon>Bacteria</taxon>
        <taxon>Pseudomonadati</taxon>
        <taxon>Pseudomonadota</taxon>
        <taxon>Alphaproteobacteria</taxon>
        <taxon>Hyphomicrobiales</taxon>
        <taxon>Methylobacteriaceae</taxon>
        <taxon>Microvirga</taxon>
    </lineage>
</organism>
<keyword evidence="4" id="KW-0964">Secreted</keyword>
<comment type="function">
    <text evidence="1">Could be a virulence factor.</text>
</comment>
<evidence type="ECO:0000256" key="6">
    <source>
        <dbReference type="SAM" id="MobiDB-lite"/>
    </source>
</evidence>
<feature type="transmembrane region" description="Helical" evidence="7">
    <location>
        <begin position="430"/>
        <end position="448"/>
    </location>
</feature>
<dbReference type="Pfam" id="PF13091">
    <property type="entry name" value="PLDc_2"/>
    <property type="match status" value="2"/>
</dbReference>
<dbReference type="GO" id="GO:0005576">
    <property type="term" value="C:extracellular region"/>
    <property type="evidence" value="ECO:0007669"/>
    <property type="project" value="UniProtKB-SubCell"/>
</dbReference>
<dbReference type="RefSeq" id="WP_152585121.1">
    <property type="nucleotide sequence ID" value="NZ_CP045423.1"/>
</dbReference>
<dbReference type="AlphaFoldDB" id="A0A5P9JUZ9"/>
<evidence type="ECO:0000256" key="5">
    <source>
        <dbReference type="ARBA" id="ARBA00029594"/>
    </source>
</evidence>
<feature type="region of interest" description="Disordered" evidence="6">
    <location>
        <begin position="1"/>
        <end position="24"/>
    </location>
</feature>
<dbReference type="PANTHER" id="PTHR21248">
    <property type="entry name" value="CARDIOLIPIN SYNTHASE"/>
    <property type="match status" value="1"/>
</dbReference>
<dbReference type="PROSITE" id="PS50035">
    <property type="entry name" value="PLD"/>
    <property type="match status" value="1"/>
</dbReference>
<reference evidence="9 10" key="1">
    <citation type="submission" date="2019-10" db="EMBL/GenBank/DDBJ databases">
        <title>Isolation, Identification of Microvirga thermotolerans HR1, a novel thermophilic bacterium and Comparative Genomics of the genus Microvirga.</title>
        <authorList>
            <person name="Li J."/>
            <person name="Zhang W."/>
            <person name="Lin M."/>
            <person name="Wang J."/>
        </authorList>
    </citation>
    <scope>NUCLEOTIDE SEQUENCE [LARGE SCALE GENOMIC DNA]</scope>
    <source>
        <strain evidence="9 10">HR1</strain>
    </source>
</reference>
<evidence type="ECO:0000313" key="9">
    <source>
        <dbReference type="EMBL" id="QFU15476.1"/>
    </source>
</evidence>
<dbReference type="CDD" id="cd09159">
    <property type="entry name" value="PLDc_ybhO_like_2"/>
    <property type="match status" value="1"/>
</dbReference>
<dbReference type="PANTHER" id="PTHR21248:SF22">
    <property type="entry name" value="PHOSPHOLIPASE D"/>
    <property type="match status" value="1"/>
</dbReference>
<dbReference type="GO" id="GO:0032049">
    <property type="term" value="P:cardiolipin biosynthetic process"/>
    <property type="evidence" value="ECO:0007669"/>
    <property type="project" value="UniProtKB-ARBA"/>
</dbReference>
<dbReference type="SUPFAM" id="SSF56024">
    <property type="entry name" value="Phospholipase D/nuclease"/>
    <property type="match status" value="2"/>
</dbReference>
<dbReference type="KEGG" id="mico:GDR74_04160"/>
<keyword evidence="7" id="KW-0472">Membrane</keyword>
<keyword evidence="7" id="KW-1133">Transmembrane helix</keyword>
<dbReference type="InterPro" id="IPR025202">
    <property type="entry name" value="PLD-like_dom"/>
</dbReference>
<evidence type="ECO:0000259" key="8">
    <source>
        <dbReference type="PROSITE" id="PS50035"/>
    </source>
</evidence>
<keyword evidence="10" id="KW-1185">Reference proteome</keyword>
<evidence type="ECO:0000256" key="4">
    <source>
        <dbReference type="ARBA" id="ARBA00022525"/>
    </source>
</evidence>
<accession>A0A5P9JUZ9</accession>
<evidence type="ECO:0000256" key="1">
    <source>
        <dbReference type="ARBA" id="ARBA00003145"/>
    </source>
</evidence>
<dbReference type="Gene3D" id="3.30.870.10">
    <property type="entry name" value="Endonuclease Chain A"/>
    <property type="match status" value="2"/>
</dbReference>
<protein>
    <recommendedName>
        <fullName evidence="3">Phospholipase D</fullName>
    </recommendedName>
    <alternativeName>
        <fullName evidence="5">Choline phosphatase</fullName>
    </alternativeName>
</protein>
<dbReference type="Proteomes" id="UP000325614">
    <property type="component" value="Chromosome"/>
</dbReference>
<dbReference type="GO" id="GO:0030572">
    <property type="term" value="F:phosphatidyltransferase activity"/>
    <property type="evidence" value="ECO:0007669"/>
    <property type="project" value="UniProtKB-ARBA"/>
</dbReference>
<dbReference type="CDD" id="cd09110">
    <property type="entry name" value="PLDc_CLS_1"/>
    <property type="match status" value="1"/>
</dbReference>
<dbReference type="EMBL" id="CP045423">
    <property type="protein sequence ID" value="QFU15476.1"/>
    <property type="molecule type" value="Genomic_DNA"/>
</dbReference>
<comment type="subcellular location">
    <subcellularLocation>
        <location evidence="2">Secreted</location>
    </subcellularLocation>
</comment>
<evidence type="ECO:0000256" key="3">
    <source>
        <dbReference type="ARBA" id="ARBA00018392"/>
    </source>
</evidence>
<feature type="transmembrane region" description="Helical" evidence="7">
    <location>
        <begin position="454"/>
        <end position="474"/>
    </location>
</feature>